<dbReference type="RefSeq" id="WP_304447671.1">
    <property type="nucleotide sequence ID" value="NZ_JARRAH010000001.1"/>
</dbReference>
<keyword evidence="2" id="KW-0808">Transferase</keyword>
<protein>
    <submittedName>
        <fullName evidence="2">GNAT family N-acetyltransferase</fullName>
        <ecNumber evidence="2">2.3.-.-</ecNumber>
    </submittedName>
</protein>
<dbReference type="CDD" id="cd04301">
    <property type="entry name" value="NAT_SF"/>
    <property type="match status" value="1"/>
</dbReference>
<dbReference type="Pfam" id="PF00583">
    <property type="entry name" value="Acetyltransf_1"/>
    <property type="match status" value="1"/>
</dbReference>
<dbReference type="PROSITE" id="PS51186">
    <property type="entry name" value="GNAT"/>
    <property type="match status" value="1"/>
</dbReference>
<proteinExistence type="predicted"/>
<comment type="caution">
    <text evidence="2">The sequence shown here is derived from an EMBL/GenBank/DDBJ whole genome shotgun (WGS) entry which is preliminary data.</text>
</comment>
<evidence type="ECO:0000313" key="2">
    <source>
        <dbReference type="EMBL" id="MFC6835977.1"/>
    </source>
</evidence>
<dbReference type="EMBL" id="JBHSXM010000001">
    <property type="protein sequence ID" value="MFC6835977.1"/>
    <property type="molecule type" value="Genomic_DNA"/>
</dbReference>
<dbReference type="EC" id="2.3.-.-" evidence="2"/>
<organism evidence="2 3">
    <name type="scientific">Halomarina ordinaria</name>
    <dbReference type="NCBI Taxonomy" id="3033939"/>
    <lineage>
        <taxon>Archaea</taxon>
        <taxon>Methanobacteriati</taxon>
        <taxon>Methanobacteriota</taxon>
        <taxon>Stenosarchaea group</taxon>
        <taxon>Halobacteria</taxon>
        <taxon>Halobacteriales</taxon>
        <taxon>Natronomonadaceae</taxon>
        <taxon>Halomarina</taxon>
    </lineage>
</organism>
<accession>A0ABD5U9U5</accession>
<dbReference type="Gene3D" id="3.40.630.30">
    <property type="match status" value="1"/>
</dbReference>
<evidence type="ECO:0000259" key="1">
    <source>
        <dbReference type="PROSITE" id="PS51186"/>
    </source>
</evidence>
<gene>
    <name evidence="2" type="ORF">ACFQHK_05580</name>
</gene>
<dbReference type="InterPro" id="IPR016181">
    <property type="entry name" value="Acyl_CoA_acyltransferase"/>
</dbReference>
<dbReference type="SUPFAM" id="SSF55729">
    <property type="entry name" value="Acyl-CoA N-acyltransferases (Nat)"/>
    <property type="match status" value="1"/>
</dbReference>
<dbReference type="InterPro" id="IPR000182">
    <property type="entry name" value="GNAT_dom"/>
</dbReference>
<dbReference type="GO" id="GO:0016746">
    <property type="term" value="F:acyltransferase activity"/>
    <property type="evidence" value="ECO:0007669"/>
    <property type="project" value="UniProtKB-KW"/>
</dbReference>
<reference evidence="2 3" key="1">
    <citation type="journal article" date="2019" name="Int. J. Syst. Evol. Microbiol.">
        <title>The Global Catalogue of Microorganisms (GCM) 10K type strain sequencing project: providing services to taxonomists for standard genome sequencing and annotation.</title>
        <authorList>
            <consortium name="The Broad Institute Genomics Platform"/>
            <consortium name="The Broad Institute Genome Sequencing Center for Infectious Disease"/>
            <person name="Wu L."/>
            <person name="Ma J."/>
        </authorList>
    </citation>
    <scope>NUCLEOTIDE SEQUENCE [LARGE SCALE GENOMIC DNA]</scope>
    <source>
        <strain evidence="2 3">PSRA2</strain>
    </source>
</reference>
<feature type="domain" description="N-acetyltransferase" evidence="1">
    <location>
        <begin position="1"/>
        <end position="164"/>
    </location>
</feature>
<name>A0ABD5U9U5_9EURY</name>
<keyword evidence="3" id="KW-1185">Reference proteome</keyword>
<dbReference type="AlphaFoldDB" id="A0ABD5U9U5"/>
<keyword evidence="2" id="KW-0012">Acyltransferase</keyword>
<sequence length="186" mass="20320">MEHAVLGWPDEGPTLRLDHREYAYAGKFVTAATGKAAVLAEDAPVDQPSAREGYARGLLAVCSFNEDRTDPDTAWIRYVTTRRDRRGEGLGARLAAFTADRLRDRGYERVRIAVNNPYAYHALSKAGFGFTGRETGLAELVLEHPSDRGRYDEGLAVYAARDLTPEEAAFVEAKRAAGPPPVLPSG</sequence>
<dbReference type="Proteomes" id="UP001596406">
    <property type="component" value="Unassembled WGS sequence"/>
</dbReference>
<evidence type="ECO:0000313" key="3">
    <source>
        <dbReference type="Proteomes" id="UP001596406"/>
    </source>
</evidence>